<accession>A0A151MVH8</accession>
<dbReference type="EMBL" id="AKHW03004895">
    <property type="protein sequence ID" value="KYO28494.1"/>
    <property type="molecule type" value="Genomic_DNA"/>
</dbReference>
<protein>
    <submittedName>
        <fullName evidence="1">Uncharacterized protein</fullName>
    </submittedName>
</protein>
<evidence type="ECO:0000313" key="1">
    <source>
        <dbReference type="EMBL" id="KYO28494.1"/>
    </source>
</evidence>
<evidence type="ECO:0000313" key="2">
    <source>
        <dbReference type="Proteomes" id="UP000050525"/>
    </source>
</evidence>
<reference evidence="1 2" key="1">
    <citation type="journal article" date="2012" name="Genome Biol.">
        <title>Sequencing three crocodilian genomes to illuminate the evolution of archosaurs and amniotes.</title>
        <authorList>
            <person name="St John J.A."/>
            <person name="Braun E.L."/>
            <person name="Isberg S.R."/>
            <person name="Miles L.G."/>
            <person name="Chong A.Y."/>
            <person name="Gongora J."/>
            <person name="Dalzell P."/>
            <person name="Moran C."/>
            <person name="Bed'hom B."/>
            <person name="Abzhanov A."/>
            <person name="Burgess S.C."/>
            <person name="Cooksey A.M."/>
            <person name="Castoe T.A."/>
            <person name="Crawford N.G."/>
            <person name="Densmore L.D."/>
            <person name="Drew J.C."/>
            <person name="Edwards S.V."/>
            <person name="Faircloth B.C."/>
            <person name="Fujita M.K."/>
            <person name="Greenwold M.J."/>
            <person name="Hoffmann F.G."/>
            <person name="Howard J.M."/>
            <person name="Iguchi T."/>
            <person name="Janes D.E."/>
            <person name="Khan S.Y."/>
            <person name="Kohno S."/>
            <person name="de Koning A.J."/>
            <person name="Lance S.L."/>
            <person name="McCarthy F.M."/>
            <person name="McCormack J.E."/>
            <person name="Merchant M.E."/>
            <person name="Peterson D.G."/>
            <person name="Pollock D.D."/>
            <person name="Pourmand N."/>
            <person name="Raney B.J."/>
            <person name="Roessler K.A."/>
            <person name="Sanford J.R."/>
            <person name="Sawyer R.H."/>
            <person name="Schmidt C.J."/>
            <person name="Triplett E.W."/>
            <person name="Tuberville T.D."/>
            <person name="Venegas-Anaya M."/>
            <person name="Howard J.T."/>
            <person name="Jarvis E.D."/>
            <person name="Guillette L.J.Jr."/>
            <person name="Glenn T.C."/>
            <person name="Green R.E."/>
            <person name="Ray D.A."/>
        </authorList>
    </citation>
    <scope>NUCLEOTIDE SEQUENCE [LARGE SCALE GENOMIC DNA]</scope>
    <source>
        <strain evidence="1">KSC_2009_1</strain>
    </source>
</reference>
<name>A0A151MVH8_ALLMI</name>
<gene>
    <name evidence="1" type="ORF">Y1Q_0006468</name>
</gene>
<keyword evidence="2" id="KW-1185">Reference proteome</keyword>
<organism evidence="1 2">
    <name type="scientific">Alligator mississippiensis</name>
    <name type="common">American alligator</name>
    <dbReference type="NCBI Taxonomy" id="8496"/>
    <lineage>
        <taxon>Eukaryota</taxon>
        <taxon>Metazoa</taxon>
        <taxon>Chordata</taxon>
        <taxon>Craniata</taxon>
        <taxon>Vertebrata</taxon>
        <taxon>Euteleostomi</taxon>
        <taxon>Archelosauria</taxon>
        <taxon>Archosauria</taxon>
        <taxon>Crocodylia</taxon>
        <taxon>Alligatoridae</taxon>
        <taxon>Alligatorinae</taxon>
        <taxon>Alligator</taxon>
    </lineage>
</organism>
<dbReference type="Proteomes" id="UP000050525">
    <property type="component" value="Unassembled WGS sequence"/>
</dbReference>
<comment type="caution">
    <text evidence="1">The sequence shown here is derived from an EMBL/GenBank/DDBJ whole genome shotgun (WGS) entry which is preliminary data.</text>
</comment>
<sequence length="99" mass="11513">MRGLLEEDPTESWFMEMFHASSRQEQIAGQTLLLGRGMKGPPGMYPDDKRIRLLGGIPVVMLLEPWLFSNKKWERDRALQASSWLLVTNQEEVYYRTSP</sequence>
<proteinExistence type="predicted"/>
<dbReference type="AlphaFoldDB" id="A0A151MVH8"/>